<dbReference type="AlphaFoldDB" id="A0A9D4UEI4"/>
<protein>
    <recommendedName>
        <fullName evidence="1">Phytocyanin domain-containing protein</fullName>
    </recommendedName>
</protein>
<dbReference type="GO" id="GO:0009055">
    <property type="term" value="F:electron transfer activity"/>
    <property type="evidence" value="ECO:0007669"/>
    <property type="project" value="InterPro"/>
</dbReference>
<accession>A0A9D4UEI4</accession>
<dbReference type="InterPro" id="IPR003245">
    <property type="entry name" value="Phytocyanin_dom"/>
</dbReference>
<name>A0A9D4UEI4_ADICA</name>
<keyword evidence="3" id="KW-1185">Reference proteome</keyword>
<dbReference type="EMBL" id="JABFUD020000018">
    <property type="protein sequence ID" value="KAI5066242.1"/>
    <property type="molecule type" value="Genomic_DNA"/>
</dbReference>
<dbReference type="Pfam" id="PF02298">
    <property type="entry name" value="Cu_bind_like"/>
    <property type="match status" value="1"/>
</dbReference>
<dbReference type="InterPro" id="IPR039391">
    <property type="entry name" value="Phytocyanin-like"/>
</dbReference>
<dbReference type="PANTHER" id="PTHR33021">
    <property type="entry name" value="BLUE COPPER PROTEIN"/>
    <property type="match status" value="1"/>
</dbReference>
<evidence type="ECO:0000313" key="2">
    <source>
        <dbReference type="EMBL" id="KAI5066242.1"/>
    </source>
</evidence>
<evidence type="ECO:0000313" key="3">
    <source>
        <dbReference type="Proteomes" id="UP000886520"/>
    </source>
</evidence>
<evidence type="ECO:0000259" key="1">
    <source>
        <dbReference type="PROSITE" id="PS51485"/>
    </source>
</evidence>
<dbReference type="InterPro" id="IPR008972">
    <property type="entry name" value="Cupredoxin"/>
</dbReference>
<proteinExistence type="predicted"/>
<dbReference type="OrthoDB" id="1937044at2759"/>
<dbReference type="PROSITE" id="PS51485">
    <property type="entry name" value="PHYTOCYANIN"/>
    <property type="match status" value="1"/>
</dbReference>
<organism evidence="2 3">
    <name type="scientific">Adiantum capillus-veneris</name>
    <name type="common">Maidenhair fern</name>
    <dbReference type="NCBI Taxonomy" id="13818"/>
    <lineage>
        <taxon>Eukaryota</taxon>
        <taxon>Viridiplantae</taxon>
        <taxon>Streptophyta</taxon>
        <taxon>Embryophyta</taxon>
        <taxon>Tracheophyta</taxon>
        <taxon>Polypodiopsida</taxon>
        <taxon>Polypodiidae</taxon>
        <taxon>Polypodiales</taxon>
        <taxon>Pteridineae</taxon>
        <taxon>Pteridaceae</taxon>
        <taxon>Vittarioideae</taxon>
        <taxon>Adiantum</taxon>
    </lineage>
</organism>
<dbReference type="SUPFAM" id="SSF49503">
    <property type="entry name" value="Cupredoxins"/>
    <property type="match status" value="1"/>
</dbReference>
<dbReference type="PANTHER" id="PTHR33021:SF339">
    <property type="entry name" value="OS07G0570600 PROTEIN"/>
    <property type="match status" value="1"/>
</dbReference>
<dbReference type="GO" id="GO:0005886">
    <property type="term" value="C:plasma membrane"/>
    <property type="evidence" value="ECO:0007669"/>
    <property type="project" value="TreeGrafter"/>
</dbReference>
<dbReference type="Proteomes" id="UP000886520">
    <property type="component" value="Chromosome 18"/>
</dbReference>
<reference evidence="2" key="1">
    <citation type="submission" date="2021-01" db="EMBL/GenBank/DDBJ databases">
        <title>Adiantum capillus-veneris genome.</title>
        <authorList>
            <person name="Fang Y."/>
            <person name="Liao Q."/>
        </authorList>
    </citation>
    <scope>NUCLEOTIDE SEQUENCE</scope>
    <source>
        <strain evidence="2">H3</strain>
        <tissue evidence="2">Leaf</tissue>
    </source>
</reference>
<comment type="caution">
    <text evidence="2">The sequence shown here is derived from an EMBL/GenBank/DDBJ whole genome shotgun (WGS) entry which is preliminary data.</text>
</comment>
<gene>
    <name evidence="2" type="ORF">GOP47_0018866</name>
</gene>
<sequence>MLFTEQKVNDAFWTYSAPQSATRVPLDVCVYQLCRGTPCGLPRHTRDHRQPAFIGQCVLCKLLLINDNLSNQLLSHHGLPSMRDFKNYISKWARNSAGELLTAGCQWRPQFNSQHRRITCIACDEHLFMVVMVGNAEMEQVLGEEYTVGGAAGMWDIPSLSNINYSMWALWNTFFVGDSLLFRYQDGEHSVLEVMFKDYESCRNARPIAMYEGGNTRVLLDKLRVKGPVMEWVSLKKLSHPNSSTSGCGFDG</sequence>
<feature type="domain" description="Phytocyanin" evidence="1">
    <location>
        <begin position="144"/>
        <end position="252"/>
    </location>
</feature>
<dbReference type="Gene3D" id="2.60.40.420">
    <property type="entry name" value="Cupredoxins - blue copper proteins"/>
    <property type="match status" value="1"/>
</dbReference>